<gene>
    <name evidence="8" type="ORF">EIP91_011903</name>
</gene>
<dbReference type="OrthoDB" id="440325at2759"/>
<proteinExistence type="inferred from homology"/>
<evidence type="ECO:0000256" key="6">
    <source>
        <dbReference type="RuleBase" id="RU003345"/>
    </source>
</evidence>
<dbReference type="InterPro" id="IPR015590">
    <property type="entry name" value="Aldehyde_DH_dom"/>
</dbReference>
<evidence type="ECO:0000256" key="3">
    <source>
        <dbReference type="PIRNR" id="PIRNR036492"/>
    </source>
</evidence>
<name>A0A4R0RHM1_9APHY</name>
<dbReference type="STRING" id="92696.A0A4R0RHM1"/>
<evidence type="ECO:0000256" key="1">
    <source>
        <dbReference type="ARBA" id="ARBA00009986"/>
    </source>
</evidence>
<comment type="similarity">
    <text evidence="1 3 6">Belongs to the aldehyde dehydrogenase family.</text>
</comment>
<dbReference type="PANTHER" id="PTHR43570:SF16">
    <property type="entry name" value="ALDEHYDE DEHYDROGENASE TYPE III, ISOFORM Q"/>
    <property type="match status" value="1"/>
</dbReference>
<dbReference type="PROSITE" id="PS00687">
    <property type="entry name" value="ALDEHYDE_DEHYDR_GLU"/>
    <property type="match status" value="1"/>
</dbReference>
<dbReference type="Pfam" id="PF00171">
    <property type="entry name" value="Aldedh"/>
    <property type="match status" value="1"/>
</dbReference>
<dbReference type="PANTHER" id="PTHR43570">
    <property type="entry name" value="ALDEHYDE DEHYDROGENASE"/>
    <property type="match status" value="1"/>
</dbReference>
<dbReference type="InterPro" id="IPR016163">
    <property type="entry name" value="Ald_DH_C"/>
</dbReference>
<evidence type="ECO:0000256" key="4">
    <source>
        <dbReference type="PIRSR" id="PIRSR036492-1"/>
    </source>
</evidence>
<dbReference type="SUPFAM" id="SSF53720">
    <property type="entry name" value="ALDH-like"/>
    <property type="match status" value="1"/>
</dbReference>
<dbReference type="Gene3D" id="3.40.309.10">
    <property type="entry name" value="Aldehyde Dehydrogenase, Chain A, domain 2"/>
    <property type="match status" value="1"/>
</dbReference>
<dbReference type="InterPro" id="IPR029510">
    <property type="entry name" value="Ald_DH_CS_GLU"/>
</dbReference>
<keyword evidence="2 3" id="KW-0560">Oxidoreductase</keyword>
<dbReference type="InterPro" id="IPR016161">
    <property type="entry name" value="Ald_DH/histidinol_DH"/>
</dbReference>
<evidence type="ECO:0000256" key="2">
    <source>
        <dbReference type="ARBA" id="ARBA00023002"/>
    </source>
</evidence>
<organism evidence="8 9">
    <name type="scientific">Steccherinum ochraceum</name>
    <dbReference type="NCBI Taxonomy" id="92696"/>
    <lineage>
        <taxon>Eukaryota</taxon>
        <taxon>Fungi</taxon>
        <taxon>Dikarya</taxon>
        <taxon>Basidiomycota</taxon>
        <taxon>Agaricomycotina</taxon>
        <taxon>Agaricomycetes</taxon>
        <taxon>Polyporales</taxon>
        <taxon>Steccherinaceae</taxon>
        <taxon>Steccherinum</taxon>
    </lineage>
</organism>
<dbReference type="AlphaFoldDB" id="A0A4R0RHM1"/>
<feature type="active site" evidence="4">
    <location>
        <position position="253"/>
    </location>
</feature>
<feature type="domain" description="Aldehyde dehydrogenase" evidence="7">
    <location>
        <begin position="21"/>
        <end position="437"/>
    </location>
</feature>
<comment type="caution">
    <text evidence="8">The sequence shown here is derived from an EMBL/GenBank/DDBJ whole genome shotgun (WGS) entry which is preliminary data.</text>
</comment>
<evidence type="ECO:0000313" key="9">
    <source>
        <dbReference type="Proteomes" id="UP000292702"/>
    </source>
</evidence>
<dbReference type="PIRSF" id="PIRSF036492">
    <property type="entry name" value="ALDH"/>
    <property type="match status" value="1"/>
</dbReference>
<dbReference type="InterPro" id="IPR012394">
    <property type="entry name" value="Aldehyde_DH_NAD(P)"/>
</dbReference>
<feature type="active site" evidence="4 5">
    <location>
        <position position="219"/>
    </location>
</feature>
<accession>A0A4R0RHM1</accession>
<dbReference type="Proteomes" id="UP000292702">
    <property type="component" value="Unassembled WGS sequence"/>
</dbReference>
<evidence type="ECO:0000313" key="8">
    <source>
        <dbReference type="EMBL" id="TCD67841.1"/>
    </source>
</evidence>
<reference evidence="8 9" key="1">
    <citation type="submission" date="2018-11" db="EMBL/GenBank/DDBJ databases">
        <title>Genome assembly of Steccherinum ochraceum LE-BIN_3174, the white-rot fungus of the Steccherinaceae family (The Residual Polyporoid clade, Polyporales, Basidiomycota).</title>
        <authorList>
            <person name="Fedorova T.V."/>
            <person name="Glazunova O.A."/>
            <person name="Landesman E.O."/>
            <person name="Moiseenko K.V."/>
            <person name="Psurtseva N.V."/>
            <person name="Savinova O.S."/>
            <person name="Shakhova N.V."/>
            <person name="Tyazhelova T.V."/>
            <person name="Vasina D.V."/>
        </authorList>
    </citation>
    <scope>NUCLEOTIDE SEQUENCE [LARGE SCALE GENOMIC DNA]</scope>
    <source>
        <strain evidence="8 9">LE-BIN_3174</strain>
    </source>
</reference>
<evidence type="ECO:0000256" key="5">
    <source>
        <dbReference type="PROSITE-ProRule" id="PRU10007"/>
    </source>
</evidence>
<sequence length="497" mass="55171">MDTDSYIFTITEIEEIPPRLKRTFRSGKTLPLEYRRQQLIQFGRMIQENRSAIEEALNTDMGKPRFEAGTSELVPTFTSIVTALNNIEEWAAPEKRKVEEWRSNWETMVYPVPKGCALIIAPWNYPFVLAFNPLAGAIAAGCPAIIKPSEHAPATAALSARLVGKYLDPDAYIVVNGGVAEATVLLNHRWDHIFYTGNPTVGRIIAEVAARHLTSVTLELGGKSPVVVAEDCDLEITARRILCGKVQNCGQLCISPDHVYVPRSIIPAFIEALKRAYAKFYPENVFNTSMAWGRMIHPAHHNTVIHQLEKTMGTVVLGGEVEGETRIAPTIVSEVAMDDALMEAEIFGPILPILPVDDVDEAIKRIADGPSPLVLYAFTNDEALQKRRAPVHLSGSIVINDTYIQLLVYELPFGGFGESGNGQYLGKSSFDAFTHRRSLLHVPTSYVFAPRVFFEDPLPSSSRRLDSTPLFQARYPPYTQQGYDKFTAVLDTKLPEA</sequence>
<dbReference type="GO" id="GO:0005737">
    <property type="term" value="C:cytoplasm"/>
    <property type="evidence" value="ECO:0007669"/>
    <property type="project" value="TreeGrafter"/>
</dbReference>
<evidence type="ECO:0000259" key="7">
    <source>
        <dbReference type="Pfam" id="PF00171"/>
    </source>
</evidence>
<dbReference type="EMBL" id="RWJN01000084">
    <property type="protein sequence ID" value="TCD67841.1"/>
    <property type="molecule type" value="Genomic_DNA"/>
</dbReference>
<dbReference type="GO" id="GO:0004029">
    <property type="term" value="F:aldehyde dehydrogenase (NAD+) activity"/>
    <property type="evidence" value="ECO:0007669"/>
    <property type="project" value="TreeGrafter"/>
</dbReference>
<keyword evidence="9" id="KW-1185">Reference proteome</keyword>
<protein>
    <recommendedName>
        <fullName evidence="3">Aldehyde dehydrogenase</fullName>
    </recommendedName>
</protein>
<dbReference type="FunFam" id="3.40.605.10:FF:000004">
    <property type="entry name" value="Aldehyde dehydrogenase"/>
    <property type="match status" value="1"/>
</dbReference>
<dbReference type="Gene3D" id="3.40.605.10">
    <property type="entry name" value="Aldehyde Dehydrogenase, Chain A, domain 1"/>
    <property type="match status" value="1"/>
</dbReference>
<dbReference type="GO" id="GO:0006081">
    <property type="term" value="P:aldehyde metabolic process"/>
    <property type="evidence" value="ECO:0007669"/>
    <property type="project" value="InterPro"/>
</dbReference>
<dbReference type="InterPro" id="IPR016162">
    <property type="entry name" value="Ald_DH_N"/>
</dbReference>